<feature type="transmembrane region" description="Helical" evidence="3">
    <location>
        <begin position="6"/>
        <end position="28"/>
    </location>
</feature>
<dbReference type="AlphaFoldDB" id="A0A918S6R5"/>
<dbReference type="InterPro" id="IPR043128">
    <property type="entry name" value="Rev_trsase/Diguanyl_cyclase"/>
</dbReference>
<dbReference type="SMART" id="SM00267">
    <property type="entry name" value="GGDEF"/>
    <property type="match status" value="1"/>
</dbReference>
<dbReference type="InterPro" id="IPR029787">
    <property type="entry name" value="Nucleotide_cyclase"/>
</dbReference>
<feature type="transmembrane region" description="Helical" evidence="3">
    <location>
        <begin position="35"/>
        <end position="57"/>
    </location>
</feature>
<sequence length="407" mass="44395">MSAAAFVLTINLFVAGIFAVAFAVVGAYQREHKSAFWLAACYGLGIFNAGLEFILPYQQDPRLVGIGIHFILTLAFTFCVAGLTKHYSGRAPLLLLGLLASASLLLIIEIIDWPRDSLARMMLYQLPYSVFVGLAGLLVLKQSGRRKLDVALAVVFCFSAIQFLSKPFLALYIGGSGDSPQAYLASTYAAFSQMLASFFLITVGLLIVLIMVRDVLQDMTVRSETDKLSGLFNRHGFEDRAESAIAALRRAGLEGTVLVADLDHFKQVNDRFGHAAGDQVIVSFARTLKHAAGEHFIAGRLGGEEFAVFLGGVDSRSGHMFAESIRHAFAARQWDTPISTTVSIGVAQMLPQDSLADLVRRADAALYAAKRNGRNRVWVHPSTKGPTEKTGDEPIEFAQFKRLRSTN</sequence>
<protein>
    <recommendedName>
        <fullName evidence="1">diguanylate cyclase</fullName>
        <ecNumber evidence="1">2.7.7.65</ecNumber>
    </recommendedName>
</protein>
<proteinExistence type="predicted"/>
<dbReference type="PANTHER" id="PTHR45138:SF9">
    <property type="entry name" value="DIGUANYLATE CYCLASE DGCM-RELATED"/>
    <property type="match status" value="1"/>
</dbReference>
<dbReference type="FunFam" id="3.30.70.270:FF:000001">
    <property type="entry name" value="Diguanylate cyclase domain protein"/>
    <property type="match status" value="1"/>
</dbReference>
<evidence type="ECO:0000259" key="4">
    <source>
        <dbReference type="PROSITE" id="PS50887"/>
    </source>
</evidence>
<dbReference type="GO" id="GO:0043709">
    <property type="term" value="P:cell adhesion involved in single-species biofilm formation"/>
    <property type="evidence" value="ECO:0007669"/>
    <property type="project" value="TreeGrafter"/>
</dbReference>
<gene>
    <name evidence="5" type="ORF">GCM10007989_19920</name>
</gene>
<dbReference type="NCBIfam" id="TIGR00254">
    <property type="entry name" value="GGDEF"/>
    <property type="match status" value="1"/>
</dbReference>
<feature type="transmembrane region" description="Helical" evidence="3">
    <location>
        <begin position="123"/>
        <end position="140"/>
    </location>
</feature>
<keyword evidence="3" id="KW-0812">Transmembrane</keyword>
<keyword evidence="3" id="KW-0472">Membrane</keyword>
<dbReference type="PANTHER" id="PTHR45138">
    <property type="entry name" value="REGULATORY COMPONENTS OF SENSORY TRANSDUCTION SYSTEM"/>
    <property type="match status" value="1"/>
</dbReference>
<evidence type="ECO:0000313" key="6">
    <source>
        <dbReference type="Proteomes" id="UP000646579"/>
    </source>
</evidence>
<organism evidence="5 6">
    <name type="scientific">Devosia pacifica</name>
    <dbReference type="NCBI Taxonomy" id="1335967"/>
    <lineage>
        <taxon>Bacteria</taxon>
        <taxon>Pseudomonadati</taxon>
        <taxon>Pseudomonadota</taxon>
        <taxon>Alphaproteobacteria</taxon>
        <taxon>Hyphomicrobiales</taxon>
        <taxon>Devosiaceae</taxon>
        <taxon>Devosia</taxon>
    </lineage>
</organism>
<reference evidence="5" key="2">
    <citation type="submission" date="2020-09" db="EMBL/GenBank/DDBJ databases">
        <authorList>
            <person name="Sun Q."/>
            <person name="Kim S."/>
        </authorList>
    </citation>
    <scope>NUCLEOTIDE SEQUENCE</scope>
    <source>
        <strain evidence="5">KCTC 32437</strain>
    </source>
</reference>
<dbReference type="Pfam" id="PF00990">
    <property type="entry name" value="GGDEF"/>
    <property type="match status" value="1"/>
</dbReference>
<evidence type="ECO:0000313" key="5">
    <source>
        <dbReference type="EMBL" id="GHA24268.1"/>
    </source>
</evidence>
<evidence type="ECO:0000256" key="3">
    <source>
        <dbReference type="SAM" id="Phobius"/>
    </source>
</evidence>
<dbReference type="EC" id="2.7.7.65" evidence="1"/>
<dbReference type="GO" id="GO:0005886">
    <property type="term" value="C:plasma membrane"/>
    <property type="evidence" value="ECO:0007669"/>
    <property type="project" value="TreeGrafter"/>
</dbReference>
<dbReference type="SUPFAM" id="SSF55073">
    <property type="entry name" value="Nucleotide cyclase"/>
    <property type="match status" value="1"/>
</dbReference>
<feature type="transmembrane region" description="Helical" evidence="3">
    <location>
        <begin position="152"/>
        <end position="174"/>
    </location>
</feature>
<dbReference type="GO" id="GO:0052621">
    <property type="term" value="F:diguanylate cyclase activity"/>
    <property type="evidence" value="ECO:0007669"/>
    <property type="project" value="UniProtKB-EC"/>
</dbReference>
<evidence type="ECO:0000256" key="2">
    <source>
        <dbReference type="ARBA" id="ARBA00034247"/>
    </source>
</evidence>
<feature type="domain" description="GGDEF" evidence="4">
    <location>
        <begin position="253"/>
        <end position="382"/>
    </location>
</feature>
<comment type="caution">
    <text evidence="5">The sequence shown here is derived from an EMBL/GenBank/DDBJ whole genome shotgun (WGS) entry which is preliminary data.</text>
</comment>
<dbReference type="Gene3D" id="3.30.70.270">
    <property type="match status" value="1"/>
</dbReference>
<feature type="transmembrane region" description="Helical" evidence="3">
    <location>
        <begin position="194"/>
        <end position="212"/>
    </location>
</feature>
<dbReference type="PROSITE" id="PS50887">
    <property type="entry name" value="GGDEF"/>
    <property type="match status" value="1"/>
</dbReference>
<dbReference type="RefSeq" id="WP_189425535.1">
    <property type="nucleotide sequence ID" value="NZ_BMZE01000002.1"/>
</dbReference>
<dbReference type="EMBL" id="BMZE01000002">
    <property type="protein sequence ID" value="GHA24268.1"/>
    <property type="molecule type" value="Genomic_DNA"/>
</dbReference>
<comment type="catalytic activity">
    <reaction evidence="2">
        <text>2 GTP = 3',3'-c-di-GMP + 2 diphosphate</text>
        <dbReference type="Rhea" id="RHEA:24898"/>
        <dbReference type="ChEBI" id="CHEBI:33019"/>
        <dbReference type="ChEBI" id="CHEBI:37565"/>
        <dbReference type="ChEBI" id="CHEBI:58805"/>
        <dbReference type="EC" id="2.7.7.65"/>
    </reaction>
</comment>
<dbReference type="CDD" id="cd01949">
    <property type="entry name" value="GGDEF"/>
    <property type="match status" value="1"/>
</dbReference>
<dbReference type="InterPro" id="IPR000160">
    <property type="entry name" value="GGDEF_dom"/>
</dbReference>
<feature type="transmembrane region" description="Helical" evidence="3">
    <location>
        <begin position="63"/>
        <end position="84"/>
    </location>
</feature>
<name>A0A918S6R5_9HYPH</name>
<keyword evidence="6" id="KW-1185">Reference proteome</keyword>
<evidence type="ECO:0000256" key="1">
    <source>
        <dbReference type="ARBA" id="ARBA00012528"/>
    </source>
</evidence>
<accession>A0A918S6R5</accession>
<dbReference type="Proteomes" id="UP000646579">
    <property type="component" value="Unassembled WGS sequence"/>
</dbReference>
<reference evidence="5" key="1">
    <citation type="journal article" date="2014" name="Int. J. Syst. Evol. Microbiol.">
        <title>Complete genome sequence of Corynebacterium casei LMG S-19264T (=DSM 44701T), isolated from a smear-ripened cheese.</title>
        <authorList>
            <consortium name="US DOE Joint Genome Institute (JGI-PGF)"/>
            <person name="Walter F."/>
            <person name="Albersmeier A."/>
            <person name="Kalinowski J."/>
            <person name="Ruckert C."/>
        </authorList>
    </citation>
    <scope>NUCLEOTIDE SEQUENCE</scope>
    <source>
        <strain evidence="5">KCTC 32437</strain>
    </source>
</reference>
<keyword evidence="3" id="KW-1133">Transmembrane helix</keyword>
<feature type="transmembrane region" description="Helical" evidence="3">
    <location>
        <begin position="91"/>
        <end position="111"/>
    </location>
</feature>
<dbReference type="InterPro" id="IPR050469">
    <property type="entry name" value="Diguanylate_Cyclase"/>
</dbReference>
<dbReference type="GO" id="GO:1902201">
    <property type="term" value="P:negative regulation of bacterial-type flagellum-dependent cell motility"/>
    <property type="evidence" value="ECO:0007669"/>
    <property type="project" value="TreeGrafter"/>
</dbReference>